<reference evidence="1" key="1">
    <citation type="submission" date="2017-05" db="UniProtKB">
        <authorList>
            <consortium name="EnsemblMetazoa"/>
        </authorList>
    </citation>
    <scope>IDENTIFICATION</scope>
</reference>
<dbReference type="InParanoid" id="A0A1X7VVJ5"/>
<organism evidence="1">
    <name type="scientific">Amphimedon queenslandica</name>
    <name type="common">Sponge</name>
    <dbReference type="NCBI Taxonomy" id="400682"/>
    <lineage>
        <taxon>Eukaryota</taxon>
        <taxon>Metazoa</taxon>
        <taxon>Porifera</taxon>
        <taxon>Demospongiae</taxon>
        <taxon>Heteroscleromorpha</taxon>
        <taxon>Haplosclerida</taxon>
        <taxon>Niphatidae</taxon>
        <taxon>Amphimedon</taxon>
    </lineage>
</organism>
<protein>
    <submittedName>
        <fullName evidence="1">Uncharacterized protein</fullName>
    </submittedName>
</protein>
<dbReference type="AlphaFoldDB" id="A0A1X7VVJ5"/>
<sequence>MKPWRVTIIRRGSPASVYRLRTILSLLVDIRRLQGILGHTHTLSKTCGEELAPPRAARIIVGGAGIYILL</sequence>
<accession>A0A1X7VVJ5</accession>
<evidence type="ECO:0000313" key="1">
    <source>
        <dbReference type="EnsemblMetazoa" id="Aqu2.1.44123_001"/>
    </source>
</evidence>
<name>A0A1X7VVJ5_AMPQE</name>
<proteinExistence type="predicted"/>
<dbReference type="EnsemblMetazoa" id="Aqu2.1.44123_001">
    <property type="protein sequence ID" value="Aqu2.1.44123_001"/>
    <property type="gene ID" value="Aqu2.1.44123"/>
</dbReference>